<evidence type="ECO:0008006" key="4">
    <source>
        <dbReference type="Google" id="ProtNLM"/>
    </source>
</evidence>
<keyword evidence="3" id="KW-1185">Reference proteome</keyword>
<organism evidence="2 3">
    <name type="scientific">Aliigemmobacter aestuarii</name>
    <dbReference type="NCBI Taxonomy" id="1445661"/>
    <lineage>
        <taxon>Bacteria</taxon>
        <taxon>Pseudomonadati</taxon>
        <taxon>Pseudomonadota</taxon>
        <taxon>Alphaproteobacteria</taxon>
        <taxon>Rhodobacterales</taxon>
        <taxon>Paracoccaceae</taxon>
        <taxon>Aliigemmobacter</taxon>
    </lineage>
</organism>
<dbReference type="RefSeq" id="WP_136394860.1">
    <property type="nucleotide sequence ID" value="NZ_SSND01000003.1"/>
</dbReference>
<dbReference type="EMBL" id="SSND01000003">
    <property type="protein sequence ID" value="THD82833.1"/>
    <property type="molecule type" value="Genomic_DNA"/>
</dbReference>
<feature type="chain" id="PRO_5020840095" description="DUF5333 domain-containing protein" evidence="1">
    <location>
        <begin position="24"/>
        <end position="136"/>
    </location>
</feature>
<accession>A0A4S3MMT5</accession>
<feature type="signal peptide" evidence="1">
    <location>
        <begin position="1"/>
        <end position="23"/>
    </location>
</feature>
<reference evidence="2 3" key="1">
    <citation type="submission" date="2019-04" db="EMBL/GenBank/DDBJ databases">
        <title>Draft genome sequence of Gemmobacter aestuarii sp. nov.</title>
        <authorList>
            <person name="Hameed A."/>
            <person name="Lin S.-Y."/>
            <person name="Shahina M."/>
            <person name="Lai W.-A."/>
            <person name="Young C.-C."/>
        </authorList>
    </citation>
    <scope>NUCLEOTIDE SEQUENCE [LARGE SCALE GENOMIC DNA]</scope>
    <source>
        <strain evidence="2 3">CC-PW-75</strain>
    </source>
</reference>
<dbReference type="AlphaFoldDB" id="A0A4S3MMT5"/>
<sequence>MTKTLLAVAFFAGLAAPAMPARALEPINRNQAIVQPLLQGFIADRIADECPSIEPRKIKAKMQALDLANQALKMGYTRKEIEAFVKDKDEKARGKAEALAYLIDKGAIVGQPETFCRVGEAEIAAGSLAGQLLRKR</sequence>
<dbReference type="InterPro" id="IPR020349">
    <property type="entry name" value="Uncharacterised_14.7kDa"/>
</dbReference>
<evidence type="ECO:0000313" key="3">
    <source>
        <dbReference type="Proteomes" id="UP000309450"/>
    </source>
</evidence>
<evidence type="ECO:0000313" key="2">
    <source>
        <dbReference type="EMBL" id="THD82833.1"/>
    </source>
</evidence>
<comment type="caution">
    <text evidence="2">The sequence shown here is derived from an EMBL/GenBank/DDBJ whole genome shotgun (WGS) entry which is preliminary data.</text>
</comment>
<keyword evidence="1" id="KW-0732">Signal</keyword>
<dbReference type="Proteomes" id="UP000309450">
    <property type="component" value="Unassembled WGS sequence"/>
</dbReference>
<dbReference type="Pfam" id="PF17267">
    <property type="entry name" value="DUF5333"/>
    <property type="match status" value="1"/>
</dbReference>
<dbReference type="OrthoDB" id="7658992at2"/>
<name>A0A4S3MMT5_9RHOB</name>
<proteinExistence type="predicted"/>
<gene>
    <name evidence="2" type="ORF">E7811_11780</name>
</gene>
<protein>
    <recommendedName>
        <fullName evidence="4">DUF5333 domain-containing protein</fullName>
    </recommendedName>
</protein>
<evidence type="ECO:0000256" key="1">
    <source>
        <dbReference type="SAM" id="SignalP"/>
    </source>
</evidence>